<dbReference type="GO" id="GO:0016787">
    <property type="term" value="F:hydrolase activity"/>
    <property type="evidence" value="ECO:0007669"/>
    <property type="project" value="UniProtKB-KW"/>
</dbReference>
<dbReference type="InterPro" id="IPR001345">
    <property type="entry name" value="PG/BPGM_mutase_AS"/>
</dbReference>
<name>A0ABU4T3C4_9PSEU</name>
<evidence type="ECO:0000256" key="3">
    <source>
        <dbReference type="ARBA" id="ARBA00023152"/>
    </source>
</evidence>
<feature type="transmembrane region" description="Helical" evidence="5">
    <location>
        <begin position="295"/>
        <end position="313"/>
    </location>
</feature>
<feature type="transmembrane region" description="Helical" evidence="5">
    <location>
        <begin position="456"/>
        <end position="480"/>
    </location>
</feature>
<feature type="transmembrane region" description="Helical" evidence="5">
    <location>
        <begin position="392"/>
        <end position="410"/>
    </location>
</feature>
<feature type="transmembrane region" description="Helical" evidence="5">
    <location>
        <begin position="416"/>
        <end position="436"/>
    </location>
</feature>
<evidence type="ECO:0000256" key="4">
    <source>
        <dbReference type="ARBA" id="ARBA00023235"/>
    </source>
</evidence>
<keyword evidence="6" id="KW-0378">Hydrolase</keyword>
<feature type="transmembrane region" description="Helical" evidence="5">
    <location>
        <begin position="351"/>
        <end position="372"/>
    </location>
</feature>
<dbReference type="CDD" id="cd07067">
    <property type="entry name" value="HP_PGM_like"/>
    <property type="match status" value="1"/>
</dbReference>
<dbReference type="InterPro" id="IPR029033">
    <property type="entry name" value="His_PPase_superfam"/>
</dbReference>
<sequence>MTIFDRLFMVRHGESTCNVVHRIAGNLDAPLTHLGRVQAEKVASKHKGQQFDRVFVSPLSRAHDTARTILGDRPDMIVDPRLVERDFGDYTLQSKSLLQKEHGVAEYEKAMNGDSDTMSGGETFEQFRSRVHDFFVQELVPALERGEVVCVVSHKYVVELICRFILDRPASESYDLRLPNSEMLRGDRIASYVGRENKRRNMFYDRIVVHHPVVFCLGMIAGLLGNLAGVRIPASPYVLLGLLVAASVITMCRIEIESAGRYVTDRGIIRAVLLRYVALPVALALMLHWFPLGGVGYVAVLVAAPSSVVAMTVSRCLGGMIVPAFAHVMLSSLAAAVSFSAVLSVVLDRNIVLAVVLSVLASTGTVLVSYAVVKQLRKRSPIRTAKFGERNAYLAVLLLTAFIVLVSLSVDLSTFSTYGLAAVGVAVVLRLVSLALTRRNGLQGVDDYVAMTYPNVFVVVIIAMLTGHATLATLAIWSLLPTFALSFVDSWYARRVVVDAADERWLTELRIPRPRVTT</sequence>
<dbReference type="Proteomes" id="UP001285521">
    <property type="component" value="Unassembled WGS sequence"/>
</dbReference>
<keyword evidence="5" id="KW-1133">Transmembrane helix</keyword>
<dbReference type="EMBL" id="JAXAVW010000016">
    <property type="protein sequence ID" value="MDX8032605.1"/>
    <property type="molecule type" value="Genomic_DNA"/>
</dbReference>
<protein>
    <recommendedName>
        <fullName evidence="2">phosphoglycerate mutase (2,3-diphosphoglycerate-dependent)</fullName>
        <ecNumber evidence="2">5.4.2.11</ecNumber>
    </recommendedName>
</protein>
<evidence type="ECO:0000256" key="2">
    <source>
        <dbReference type="ARBA" id="ARBA00012028"/>
    </source>
</evidence>
<accession>A0ABU4T3C4</accession>
<keyword evidence="5" id="KW-0812">Transmembrane</keyword>
<keyword evidence="3" id="KW-0324">Glycolysis</keyword>
<feature type="transmembrane region" description="Helical" evidence="5">
    <location>
        <begin position="325"/>
        <end position="345"/>
    </location>
</feature>
<proteinExistence type="inferred from homology"/>
<comment type="similarity">
    <text evidence="1">Belongs to the phosphoglycerate mutase family. BPG-dependent PGAM subfamily.</text>
</comment>
<evidence type="ECO:0000313" key="6">
    <source>
        <dbReference type="EMBL" id="MDX8032605.1"/>
    </source>
</evidence>
<feature type="transmembrane region" description="Helical" evidence="5">
    <location>
        <begin position="234"/>
        <end position="256"/>
    </location>
</feature>
<dbReference type="EC" id="5.4.2.11" evidence="2"/>
<dbReference type="RefSeq" id="WP_319967643.1">
    <property type="nucleotide sequence ID" value="NZ_JAXAVW010000016.1"/>
</dbReference>
<dbReference type="SMART" id="SM00855">
    <property type="entry name" value="PGAM"/>
    <property type="match status" value="1"/>
</dbReference>
<dbReference type="Pfam" id="PF00300">
    <property type="entry name" value="His_Phos_1"/>
    <property type="match status" value="1"/>
</dbReference>
<keyword evidence="7" id="KW-1185">Reference proteome</keyword>
<organism evidence="6 7">
    <name type="scientific">Lentzea miocenica</name>
    <dbReference type="NCBI Taxonomy" id="3095431"/>
    <lineage>
        <taxon>Bacteria</taxon>
        <taxon>Bacillati</taxon>
        <taxon>Actinomycetota</taxon>
        <taxon>Actinomycetes</taxon>
        <taxon>Pseudonocardiales</taxon>
        <taxon>Pseudonocardiaceae</taxon>
        <taxon>Lentzea</taxon>
    </lineage>
</organism>
<feature type="transmembrane region" description="Helical" evidence="5">
    <location>
        <begin position="268"/>
        <end position="289"/>
    </location>
</feature>
<evidence type="ECO:0000256" key="5">
    <source>
        <dbReference type="SAM" id="Phobius"/>
    </source>
</evidence>
<dbReference type="SUPFAM" id="SSF53254">
    <property type="entry name" value="Phosphoglycerate mutase-like"/>
    <property type="match status" value="1"/>
</dbReference>
<reference evidence="6 7" key="1">
    <citation type="submission" date="2023-11" db="EMBL/GenBank/DDBJ databases">
        <title>Lentzea sokolovensis, sp. nov., Lentzea kristufkii, sp. nov., and Lentzea miocenensis, sp. nov., rare actinobacteria from Sokolov Coal Basin, Miocene lacustrine sediment, Czech Republic.</title>
        <authorList>
            <person name="Lara A."/>
            <person name="Kotroba L."/>
            <person name="Nouioui I."/>
            <person name="Neumann-Schaal M."/>
            <person name="Mast Y."/>
            <person name="Chronakova A."/>
        </authorList>
    </citation>
    <scope>NUCLEOTIDE SEQUENCE [LARGE SCALE GENOMIC DNA]</scope>
    <source>
        <strain evidence="6 7">BCCO 10_0856</strain>
    </source>
</reference>
<dbReference type="PROSITE" id="PS00175">
    <property type="entry name" value="PG_MUTASE"/>
    <property type="match status" value="1"/>
</dbReference>
<dbReference type="InterPro" id="IPR005952">
    <property type="entry name" value="Phosphogly_mut1"/>
</dbReference>
<dbReference type="PANTHER" id="PTHR11931">
    <property type="entry name" value="PHOSPHOGLYCERATE MUTASE"/>
    <property type="match status" value="1"/>
</dbReference>
<keyword evidence="5" id="KW-0472">Membrane</keyword>
<gene>
    <name evidence="6" type="ORF">SK803_20515</name>
</gene>
<dbReference type="Gene3D" id="3.40.50.1240">
    <property type="entry name" value="Phosphoglycerate mutase-like"/>
    <property type="match status" value="1"/>
</dbReference>
<feature type="transmembrane region" description="Helical" evidence="5">
    <location>
        <begin position="207"/>
        <end position="228"/>
    </location>
</feature>
<keyword evidence="4" id="KW-0413">Isomerase</keyword>
<evidence type="ECO:0000256" key="1">
    <source>
        <dbReference type="ARBA" id="ARBA00006717"/>
    </source>
</evidence>
<comment type="caution">
    <text evidence="6">The sequence shown here is derived from an EMBL/GenBank/DDBJ whole genome shotgun (WGS) entry which is preliminary data.</text>
</comment>
<dbReference type="InterPro" id="IPR013078">
    <property type="entry name" value="His_Pase_superF_clade-1"/>
</dbReference>
<evidence type="ECO:0000313" key="7">
    <source>
        <dbReference type="Proteomes" id="UP001285521"/>
    </source>
</evidence>